<evidence type="ECO:0000256" key="3">
    <source>
        <dbReference type="ARBA" id="ARBA00022679"/>
    </source>
</evidence>
<dbReference type="PANTHER" id="PTHR11727:SF17">
    <property type="entry name" value="DIMETHYLADENOSINE TRANSFERASE 1, MITOCHONDRIAL"/>
    <property type="match status" value="1"/>
</dbReference>
<evidence type="ECO:0000256" key="6">
    <source>
        <dbReference type="ARBA" id="ARBA00024915"/>
    </source>
</evidence>
<evidence type="ECO:0000256" key="1">
    <source>
        <dbReference type="ARBA" id="ARBA00004173"/>
    </source>
</evidence>
<dbReference type="InterPro" id="IPR001737">
    <property type="entry name" value="KsgA/Erm"/>
</dbReference>
<accession>A0A4S8MQK6</accession>
<comment type="subcellular location">
    <subcellularLocation>
        <location evidence="1">Mitochondrion</location>
    </subcellularLocation>
</comment>
<keyword evidence="3 7" id="KW-0808">Transferase</keyword>
<keyword evidence="5 7" id="KW-0694">RNA-binding</keyword>
<dbReference type="GO" id="GO:0003723">
    <property type="term" value="F:RNA binding"/>
    <property type="evidence" value="ECO:0007669"/>
    <property type="project" value="UniProtKB-UniRule"/>
</dbReference>
<dbReference type="GO" id="GO:0005759">
    <property type="term" value="C:mitochondrial matrix"/>
    <property type="evidence" value="ECO:0007669"/>
    <property type="project" value="TreeGrafter"/>
</dbReference>
<reference evidence="9 10" key="1">
    <citation type="journal article" date="2019" name="Nat. Ecol. Evol.">
        <title>Megaphylogeny resolves global patterns of mushroom evolution.</title>
        <authorList>
            <person name="Varga T."/>
            <person name="Krizsan K."/>
            <person name="Foldi C."/>
            <person name="Dima B."/>
            <person name="Sanchez-Garcia M."/>
            <person name="Sanchez-Ramirez S."/>
            <person name="Szollosi G.J."/>
            <person name="Szarkandi J.G."/>
            <person name="Papp V."/>
            <person name="Albert L."/>
            <person name="Andreopoulos W."/>
            <person name="Angelini C."/>
            <person name="Antonin V."/>
            <person name="Barry K.W."/>
            <person name="Bougher N.L."/>
            <person name="Buchanan P."/>
            <person name="Buyck B."/>
            <person name="Bense V."/>
            <person name="Catcheside P."/>
            <person name="Chovatia M."/>
            <person name="Cooper J."/>
            <person name="Damon W."/>
            <person name="Desjardin D."/>
            <person name="Finy P."/>
            <person name="Geml J."/>
            <person name="Haridas S."/>
            <person name="Hughes K."/>
            <person name="Justo A."/>
            <person name="Karasinski D."/>
            <person name="Kautmanova I."/>
            <person name="Kiss B."/>
            <person name="Kocsube S."/>
            <person name="Kotiranta H."/>
            <person name="LaButti K.M."/>
            <person name="Lechner B.E."/>
            <person name="Liimatainen K."/>
            <person name="Lipzen A."/>
            <person name="Lukacs Z."/>
            <person name="Mihaltcheva S."/>
            <person name="Morgado L.N."/>
            <person name="Niskanen T."/>
            <person name="Noordeloos M.E."/>
            <person name="Ohm R.A."/>
            <person name="Ortiz-Santana B."/>
            <person name="Ovrebo C."/>
            <person name="Racz N."/>
            <person name="Riley R."/>
            <person name="Savchenko A."/>
            <person name="Shiryaev A."/>
            <person name="Soop K."/>
            <person name="Spirin V."/>
            <person name="Szebenyi C."/>
            <person name="Tomsovsky M."/>
            <person name="Tulloss R.E."/>
            <person name="Uehling J."/>
            <person name="Grigoriev I.V."/>
            <person name="Vagvolgyi C."/>
            <person name="Papp T."/>
            <person name="Martin F.M."/>
            <person name="Miettinen O."/>
            <person name="Hibbett D.S."/>
            <person name="Nagy L.G."/>
        </authorList>
    </citation>
    <scope>NUCLEOTIDE SEQUENCE [LARGE SCALE GENOMIC DNA]</scope>
    <source>
        <strain evidence="9 10">CBS 962.96</strain>
    </source>
</reference>
<dbReference type="InterPro" id="IPR023165">
    <property type="entry name" value="rRNA_Ade_diMease-like_C"/>
</dbReference>
<dbReference type="Pfam" id="PF00398">
    <property type="entry name" value="RrnaAD"/>
    <property type="match status" value="1"/>
</dbReference>
<dbReference type="GO" id="GO:0006391">
    <property type="term" value="P:transcription initiation at mitochondrial promoter"/>
    <property type="evidence" value="ECO:0007669"/>
    <property type="project" value="TreeGrafter"/>
</dbReference>
<dbReference type="OrthoDB" id="16079at2759"/>
<dbReference type="InterPro" id="IPR029063">
    <property type="entry name" value="SAM-dependent_MTases_sf"/>
</dbReference>
<name>A0A4S8MQK6_DENBC</name>
<keyword evidence="8" id="KW-0698">rRNA processing</keyword>
<organism evidence="9 10">
    <name type="scientific">Dendrothele bispora (strain CBS 962.96)</name>
    <dbReference type="NCBI Taxonomy" id="1314807"/>
    <lineage>
        <taxon>Eukaryota</taxon>
        <taxon>Fungi</taxon>
        <taxon>Dikarya</taxon>
        <taxon>Basidiomycota</taxon>
        <taxon>Agaricomycotina</taxon>
        <taxon>Agaricomycetes</taxon>
        <taxon>Agaricomycetidae</taxon>
        <taxon>Agaricales</taxon>
        <taxon>Agaricales incertae sedis</taxon>
        <taxon>Dendrothele</taxon>
    </lineage>
</organism>
<feature type="binding site" evidence="7">
    <location>
        <position position="155"/>
    </location>
    <ligand>
        <name>S-adenosyl-L-methionine</name>
        <dbReference type="ChEBI" id="CHEBI:59789"/>
    </ligand>
</feature>
<comment type="function">
    <text evidence="6">Mitochondrial transcription factor that confers selective promoter recognition on the core subunit of the yeast mitochondrial RNA polymerase. Interacts with DNA in a non-specific manner.</text>
</comment>
<dbReference type="EMBL" id="ML179051">
    <property type="protein sequence ID" value="THV05091.1"/>
    <property type="molecule type" value="Genomic_DNA"/>
</dbReference>
<proteinExistence type="inferred from homology"/>
<keyword evidence="2 7" id="KW-0489">Methyltransferase</keyword>
<keyword evidence="4 7" id="KW-0949">S-adenosyl-L-methionine</keyword>
<evidence type="ECO:0000313" key="10">
    <source>
        <dbReference type="Proteomes" id="UP000297245"/>
    </source>
</evidence>
<dbReference type="Proteomes" id="UP000297245">
    <property type="component" value="Unassembled WGS sequence"/>
</dbReference>
<evidence type="ECO:0000313" key="9">
    <source>
        <dbReference type="EMBL" id="THV05091.1"/>
    </source>
</evidence>
<evidence type="ECO:0000256" key="7">
    <source>
        <dbReference type="PROSITE-ProRule" id="PRU01026"/>
    </source>
</evidence>
<dbReference type="AlphaFoldDB" id="A0A4S8MQK6"/>
<dbReference type="SUPFAM" id="SSF53335">
    <property type="entry name" value="S-adenosyl-L-methionine-dependent methyltransferases"/>
    <property type="match status" value="1"/>
</dbReference>
<dbReference type="PROSITE" id="PS51689">
    <property type="entry name" value="SAM_RNA_A_N6_MT"/>
    <property type="match status" value="1"/>
</dbReference>
<dbReference type="Gene3D" id="3.40.50.150">
    <property type="entry name" value="Vaccinia Virus protein VP39"/>
    <property type="match status" value="1"/>
</dbReference>
<sequence>MSLLRTSSRYFPIVSPRHTSRVCHHAVQYSKCRSFPLSRSYSIGLDEERLRPTVSERKKTRARKAKVESDRILELVKKDPMTLPEHSSWRQIFYVSQNDRVAIANPQSAQLVAEHFIPKEETGKVIIEAFPGPGQLTRALLKLPKERVEKIIVLEDNARYLDYLKPLEDVDSRVKIVPLSGLEWGTYDTIQEMGLLENVKELEWDAGVHPQLQFVSHMPINVYGEQLMSQFLRLVPDRQWLFKYGRVKMNLLLSDYVWQRVTAIPGDKAYRCKLSVIADAAVECKSLLYDELQPFRDHFHPVLYRQPTSEATAGNRKVGNPMRTVSVVPREEQIIQSGSLDVWDYCLRRLFVQKATAVGRSIPSLGPGAQSLLTHLEKDVDLNKPVRALELKDWESIVRVFSEWPFAPSVRIISSNLN</sequence>
<dbReference type="Gene3D" id="1.10.8.100">
    <property type="entry name" value="Ribosomal RNA adenine dimethylase-like, domain 2"/>
    <property type="match status" value="1"/>
</dbReference>
<evidence type="ECO:0000256" key="2">
    <source>
        <dbReference type="ARBA" id="ARBA00022603"/>
    </source>
</evidence>
<evidence type="ECO:0000256" key="5">
    <source>
        <dbReference type="ARBA" id="ARBA00022884"/>
    </source>
</evidence>
<dbReference type="PANTHER" id="PTHR11727">
    <property type="entry name" value="DIMETHYLADENOSINE TRANSFERASE"/>
    <property type="match status" value="1"/>
</dbReference>
<dbReference type="EC" id="2.1.1.-" evidence="8"/>
<evidence type="ECO:0000256" key="4">
    <source>
        <dbReference type="ARBA" id="ARBA00022691"/>
    </source>
</evidence>
<comment type="caution">
    <text evidence="7">Lacks conserved residue(s) required for the propagation of feature annotation.</text>
</comment>
<evidence type="ECO:0000256" key="8">
    <source>
        <dbReference type="RuleBase" id="RU362106"/>
    </source>
</evidence>
<comment type="similarity">
    <text evidence="7 8">Belongs to the class I-like SAM-binding methyltransferase superfamily. rRNA adenine N(6)-methyltransferase family.</text>
</comment>
<protein>
    <recommendedName>
        <fullName evidence="8">rRNA adenine N(6)-methyltransferase</fullName>
        <ecNumber evidence="8">2.1.1.-</ecNumber>
    </recommendedName>
</protein>
<dbReference type="GO" id="GO:0000179">
    <property type="term" value="F:rRNA (adenine-N6,N6-)-dimethyltransferase activity"/>
    <property type="evidence" value="ECO:0007669"/>
    <property type="project" value="UniProtKB-UniRule"/>
</dbReference>
<keyword evidence="10" id="KW-1185">Reference proteome</keyword>
<dbReference type="GO" id="GO:0034246">
    <property type="term" value="F:mitochondrial transcription factor activity"/>
    <property type="evidence" value="ECO:0007669"/>
    <property type="project" value="TreeGrafter"/>
</dbReference>
<gene>
    <name evidence="9" type="ORF">K435DRAFT_648168</name>
</gene>